<dbReference type="GeneID" id="102817492"/>
<evidence type="ECO:0000256" key="1">
    <source>
        <dbReference type="ARBA" id="ARBA00011079"/>
    </source>
</evidence>
<evidence type="ECO:0000256" key="5">
    <source>
        <dbReference type="ARBA" id="ARBA00023180"/>
    </source>
</evidence>
<evidence type="ECO:0000256" key="2">
    <source>
        <dbReference type="ARBA" id="ARBA00022670"/>
    </source>
</evidence>
<dbReference type="Proteomes" id="UP000504623">
    <property type="component" value="Unplaced"/>
</dbReference>
<evidence type="ECO:0000256" key="3">
    <source>
        <dbReference type="ARBA" id="ARBA00022729"/>
    </source>
</evidence>
<dbReference type="SUPFAM" id="SSF53474">
    <property type="entry name" value="alpha/beta-Hydrolases"/>
    <property type="match status" value="1"/>
</dbReference>
<dbReference type="InterPro" id="IPR042269">
    <property type="entry name" value="Ser_carbopepase_S28_SKS"/>
</dbReference>
<evidence type="ECO:0000256" key="6">
    <source>
        <dbReference type="SAM" id="SignalP"/>
    </source>
</evidence>
<keyword evidence="7" id="KW-1185">Reference proteome</keyword>
<dbReference type="Gene3D" id="3.40.50.1820">
    <property type="entry name" value="alpha/beta hydrolase"/>
    <property type="match status" value="1"/>
</dbReference>
<dbReference type="GO" id="GO:0070008">
    <property type="term" value="F:serine-type exopeptidase activity"/>
    <property type="evidence" value="ECO:0007669"/>
    <property type="project" value="InterPro"/>
</dbReference>
<name>A0A9B0WLG6_CHRAS</name>
<evidence type="ECO:0000313" key="8">
    <source>
        <dbReference type="RefSeq" id="XP_006861989.1"/>
    </source>
</evidence>
<dbReference type="RefSeq" id="XP_006861989.1">
    <property type="nucleotide sequence ID" value="XM_006861927.1"/>
</dbReference>
<evidence type="ECO:0000313" key="7">
    <source>
        <dbReference type="Proteomes" id="UP000504623"/>
    </source>
</evidence>
<sequence>MARVLRWLMPLLFCFCTQSFLQRQTQGDPPSTATHSSDAWFQQKLDHFSKKRSRFWQQRYYMNDAFYKRGGPVFLMTGGPVAANIDWISQKYTWMVYAERLGALCFFLEHRFYGQSQPTGDLSTSSLQYLSSRQALADIAYFRTKIAKEMGLSKNKWVTFGGFYGGSLAVWSRIKHPKLFAAAVGSSAPIKAKLDFYEYFETIHRTLKKHKRMCSVGVKKALTVIVKMLKTPQNYSKLEDDFKLCKPLKISSVMDRTFFLDALIKMVAYVVQNNGDNKLIKVEQNGITIDGFCDVMTNRSLGSSYYRYAKFENMMLKNRNQTCLCGNYNDYLEVMVDSSLRKQNLKEGIMLLGKNGNFPFGIEKKRQWLYQCCTEFGFFQTMDLKNKHNSNLPLRYFIKQCSDVFGLDFKVNSLARAVSYTNEYYGGFNVNGSKIILPNGSTDPWHVLGITKKIHKKFRAVFIKGGTHMADMFVQTDFDSTELLQAREKIFQILKKWLKL</sequence>
<gene>
    <name evidence="8" type="primary">LOC102817492</name>
</gene>
<dbReference type="PANTHER" id="PTHR11010:SF117">
    <property type="entry name" value="SERINE PROTEASE 16"/>
    <property type="match status" value="1"/>
</dbReference>
<dbReference type="OrthoDB" id="1735038at2759"/>
<organism evidence="7 8">
    <name type="scientific">Chrysochloris asiatica</name>
    <name type="common">Cape golden mole</name>
    <dbReference type="NCBI Taxonomy" id="185453"/>
    <lineage>
        <taxon>Eukaryota</taxon>
        <taxon>Metazoa</taxon>
        <taxon>Chordata</taxon>
        <taxon>Craniata</taxon>
        <taxon>Vertebrata</taxon>
        <taxon>Euteleostomi</taxon>
        <taxon>Mammalia</taxon>
        <taxon>Eutheria</taxon>
        <taxon>Afrotheria</taxon>
        <taxon>Chrysochloridae</taxon>
        <taxon>Chrysochlorinae</taxon>
        <taxon>Chrysochloris</taxon>
    </lineage>
</organism>
<dbReference type="InterPro" id="IPR008758">
    <property type="entry name" value="Peptidase_S28"/>
</dbReference>
<keyword evidence="4" id="KW-0378">Hydrolase</keyword>
<dbReference type="Gene3D" id="1.20.120.980">
    <property type="entry name" value="Serine carboxypeptidase S28, SKS domain"/>
    <property type="match status" value="1"/>
</dbReference>
<dbReference type="GO" id="GO:0006508">
    <property type="term" value="P:proteolysis"/>
    <property type="evidence" value="ECO:0007669"/>
    <property type="project" value="UniProtKB-KW"/>
</dbReference>
<comment type="similarity">
    <text evidence="1">Belongs to the peptidase S28 family.</text>
</comment>
<dbReference type="GO" id="GO:0008239">
    <property type="term" value="F:dipeptidyl-peptidase activity"/>
    <property type="evidence" value="ECO:0007669"/>
    <property type="project" value="TreeGrafter"/>
</dbReference>
<dbReference type="Pfam" id="PF05577">
    <property type="entry name" value="Peptidase_S28"/>
    <property type="match status" value="1"/>
</dbReference>
<keyword evidence="3 6" id="KW-0732">Signal</keyword>
<dbReference type="InterPro" id="IPR029058">
    <property type="entry name" value="AB_hydrolase_fold"/>
</dbReference>
<feature type="chain" id="PRO_5038799725" evidence="6">
    <location>
        <begin position="28"/>
        <end position="500"/>
    </location>
</feature>
<evidence type="ECO:0000256" key="4">
    <source>
        <dbReference type="ARBA" id="ARBA00022801"/>
    </source>
</evidence>
<keyword evidence="2" id="KW-0645">Protease</keyword>
<keyword evidence="5" id="KW-0325">Glycoprotein</keyword>
<reference evidence="8" key="1">
    <citation type="submission" date="2025-08" db="UniProtKB">
        <authorList>
            <consortium name="RefSeq"/>
        </authorList>
    </citation>
    <scope>IDENTIFICATION</scope>
    <source>
        <tissue evidence="8">Spleen</tissue>
    </source>
</reference>
<feature type="signal peptide" evidence="6">
    <location>
        <begin position="1"/>
        <end position="27"/>
    </location>
</feature>
<dbReference type="AlphaFoldDB" id="A0A9B0WLG6"/>
<accession>A0A9B0WLG6</accession>
<protein>
    <submittedName>
        <fullName evidence="8">Serine protease K12H4.7-like</fullName>
    </submittedName>
</protein>
<proteinExistence type="inferred from homology"/>
<dbReference type="PANTHER" id="PTHR11010">
    <property type="entry name" value="PROTEASE S28 PRO-X CARBOXYPEPTIDASE-RELATED"/>
    <property type="match status" value="1"/>
</dbReference>